<evidence type="ECO:0000313" key="2">
    <source>
        <dbReference type="EMBL" id="VFJ69197.1"/>
    </source>
</evidence>
<protein>
    <submittedName>
        <fullName evidence="2">Uncharacterized protein</fullName>
    </submittedName>
</protein>
<sequence length="166" mass="17017">MVTWGVGDVVRGVYIAKRLPMNFREIENDEVMVMNMDKGISIASAAFVSLMLYGQPSYAGTFANFFKILDGNIIEGQATVGINKPGAIAKLRAENSGTASGKGSTVQNASGISVTQQAGSSRMKGAFTGGINEGNLTATAINSGNARNGGTVQNCAAVSCGQAGSN</sequence>
<organism evidence="2">
    <name type="scientific">Candidatus Kentrum sp. DK</name>
    <dbReference type="NCBI Taxonomy" id="2126562"/>
    <lineage>
        <taxon>Bacteria</taxon>
        <taxon>Pseudomonadati</taxon>
        <taxon>Pseudomonadota</taxon>
        <taxon>Gammaproteobacteria</taxon>
        <taxon>Candidatus Kentrum</taxon>
    </lineage>
</organism>
<dbReference type="EMBL" id="CAADEY010000209">
    <property type="protein sequence ID" value="VFJ69197.1"/>
    <property type="molecule type" value="Genomic_DNA"/>
</dbReference>
<proteinExistence type="predicted"/>
<evidence type="ECO:0000256" key="1">
    <source>
        <dbReference type="SAM" id="MobiDB-lite"/>
    </source>
</evidence>
<reference evidence="2" key="1">
    <citation type="submission" date="2019-02" db="EMBL/GenBank/DDBJ databases">
        <authorList>
            <person name="Gruber-Vodicka R. H."/>
            <person name="Seah K. B. B."/>
        </authorList>
    </citation>
    <scope>NUCLEOTIDE SEQUENCE</scope>
    <source>
        <strain evidence="2">BECK_DK161</strain>
    </source>
</reference>
<gene>
    <name evidence="2" type="ORF">BECKDK2373C_GA0170839_12093</name>
</gene>
<name>A0A450TN67_9GAMM</name>
<dbReference type="AlphaFoldDB" id="A0A450TN67"/>
<feature type="region of interest" description="Disordered" evidence="1">
    <location>
        <begin position="97"/>
        <end position="117"/>
    </location>
</feature>
<accession>A0A450TN67</accession>